<dbReference type="AlphaFoldDB" id="A0A8A1MP14"/>
<proteinExistence type="predicted"/>
<evidence type="ECO:0000313" key="3">
    <source>
        <dbReference type="Proteomes" id="UP000663671"/>
    </source>
</evidence>
<organism evidence="2 3">
    <name type="scientific">Ajellomyces capsulatus</name>
    <name type="common">Darling's disease fungus</name>
    <name type="synonym">Histoplasma capsulatum</name>
    <dbReference type="NCBI Taxonomy" id="5037"/>
    <lineage>
        <taxon>Eukaryota</taxon>
        <taxon>Fungi</taxon>
        <taxon>Dikarya</taxon>
        <taxon>Ascomycota</taxon>
        <taxon>Pezizomycotina</taxon>
        <taxon>Eurotiomycetes</taxon>
        <taxon>Eurotiomycetidae</taxon>
        <taxon>Onygenales</taxon>
        <taxon>Ajellomycetaceae</taxon>
        <taxon>Histoplasma</taxon>
    </lineage>
</organism>
<dbReference type="EMBL" id="CP069115">
    <property type="protein sequence ID" value="QSS66382.1"/>
    <property type="molecule type" value="Genomic_DNA"/>
</dbReference>
<gene>
    <name evidence="2" type="ORF">I7I51_07239</name>
</gene>
<accession>A0A8A1MP14</accession>
<dbReference type="VEuPathDB" id="FungiDB:I7I51_07239"/>
<evidence type="ECO:0000256" key="1">
    <source>
        <dbReference type="SAM" id="MobiDB-lite"/>
    </source>
</evidence>
<protein>
    <submittedName>
        <fullName evidence="2">Uncharacterized protein</fullName>
    </submittedName>
</protein>
<reference evidence="2" key="1">
    <citation type="submission" date="2021-01" db="EMBL/GenBank/DDBJ databases">
        <title>Chromosome-level genome assembly of a human fungal pathogen reveals clustering of transcriptionally co-regulated genes.</title>
        <authorList>
            <person name="Voorhies M."/>
            <person name="Cohen S."/>
            <person name="Shea T.P."/>
            <person name="Petrus S."/>
            <person name="Munoz J.F."/>
            <person name="Poplawski S."/>
            <person name="Goldman W.E."/>
            <person name="Michael T."/>
            <person name="Cuomo C.A."/>
            <person name="Sil A."/>
            <person name="Beyhan S."/>
        </authorList>
    </citation>
    <scope>NUCLEOTIDE SEQUENCE</scope>
    <source>
        <strain evidence="2">WU24</strain>
    </source>
</reference>
<feature type="region of interest" description="Disordered" evidence="1">
    <location>
        <begin position="1"/>
        <end position="20"/>
    </location>
</feature>
<name>A0A8A1MP14_AJECA</name>
<evidence type="ECO:0000313" key="2">
    <source>
        <dbReference type="EMBL" id="QSS66382.1"/>
    </source>
</evidence>
<sequence length="148" mass="16937">MTDAMDRPGRGPWLGGGGHNPTRRRSTEYYMLHTMYSTSHHDNVFCIQSIFAWAKFPRTVLAAVNSIRERSCSKICILGCRSNPTAWLMITLDWRKEWMASAQVNDRPWDDSIDSCWGKPYRLASVCARNALFRNTNFIALQTTAEAM</sequence>
<dbReference type="Proteomes" id="UP000663671">
    <property type="component" value="Chromosome 3"/>
</dbReference>